<evidence type="ECO:0000313" key="3">
    <source>
        <dbReference type="EMBL" id="GBF06787.1"/>
    </source>
</evidence>
<evidence type="ECO:0000256" key="2">
    <source>
        <dbReference type="RuleBase" id="RU362080"/>
    </source>
</evidence>
<dbReference type="Gene3D" id="3.40.1620.10">
    <property type="entry name" value="YefM-like domain"/>
    <property type="match status" value="1"/>
</dbReference>
<gene>
    <name evidence="3" type="ORF">DAERI_100150</name>
</gene>
<dbReference type="SUPFAM" id="SSF143120">
    <property type="entry name" value="YefM-like"/>
    <property type="match status" value="1"/>
</dbReference>
<dbReference type="Proteomes" id="UP000236569">
    <property type="component" value="Unassembled WGS sequence"/>
</dbReference>
<dbReference type="OrthoDB" id="9800503at2"/>
<comment type="function">
    <text evidence="2">Antitoxin component of a type II toxin-antitoxin (TA) system.</text>
</comment>
<protein>
    <recommendedName>
        <fullName evidence="2">Antitoxin</fullName>
    </recommendedName>
</protein>
<dbReference type="AlphaFoldDB" id="A0A2I9DVA4"/>
<comment type="caution">
    <text evidence="3">The sequence shown here is derived from an EMBL/GenBank/DDBJ whole genome shotgun (WGS) entry which is preliminary data.</text>
</comment>
<dbReference type="RefSeq" id="WP_103130127.1">
    <property type="nucleotide sequence ID" value="NZ_BFAG01000010.1"/>
</dbReference>
<sequence>MPEMVNLHAAKTQFSKLVDRAHGGEEIIIAKAGKPYARLLPLAPSQPRDFGFLAGRIQLSDEENRELMRPLGEEEVADWE</sequence>
<dbReference type="NCBIfam" id="TIGR01552">
    <property type="entry name" value="phd_fam"/>
    <property type="match status" value="1"/>
</dbReference>
<name>A0A2I9DVA4_9DEIO</name>
<dbReference type="InterPro" id="IPR006442">
    <property type="entry name" value="Antitoxin_Phd/YefM"/>
</dbReference>
<reference evidence="4" key="1">
    <citation type="submission" date="2018-01" db="EMBL/GenBank/DDBJ databases">
        <title>Draft Genome Sequence of the Radioresistant Bacterium Deinococcus aerius TR0125, Isolated from the Higher Atmosphere above Japan.</title>
        <authorList>
            <person name="Satoh K."/>
            <person name="Arai H."/>
            <person name="Sanzen T."/>
            <person name="Kawaguchi Y."/>
            <person name="Hayashi H."/>
            <person name="Yokobori S."/>
            <person name="Yamagishi A."/>
            <person name="Oono Y."/>
            <person name="Narumi I."/>
        </authorList>
    </citation>
    <scope>NUCLEOTIDE SEQUENCE [LARGE SCALE GENOMIC DNA]</scope>
    <source>
        <strain evidence="4">TR0125</strain>
    </source>
</reference>
<dbReference type="InterPro" id="IPR036165">
    <property type="entry name" value="YefM-like_sf"/>
</dbReference>
<evidence type="ECO:0000313" key="4">
    <source>
        <dbReference type="Proteomes" id="UP000236569"/>
    </source>
</evidence>
<dbReference type="Pfam" id="PF02604">
    <property type="entry name" value="PhdYeFM_antitox"/>
    <property type="match status" value="1"/>
</dbReference>
<dbReference type="EMBL" id="BFAG01000010">
    <property type="protein sequence ID" value="GBF06787.1"/>
    <property type="molecule type" value="Genomic_DNA"/>
</dbReference>
<organism evidence="3 4">
    <name type="scientific">Deinococcus aerius</name>
    <dbReference type="NCBI Taxonomy" id="200253"/>
    <lineage>
        <taxon>Bacteria</taxon>
        <taxon>Thermotogati</taxon>
        <taxon>Deinococcota</taxon>
        <taxon>Deinococci</taxon>
        <taxon>Deinococcales</taxon>
        <taxon>Deinococcaceae</taxon>
        <taxon>Deinococcus</taxon>
    </lineage>
</organism>
<keyword evidence="4" id="KW-1185">Reference proteome</keyword>
<proteinExistence type="inferred from homology"/>
<accession>A0A2I9DVA4</accession>
<evidence type="ECO:0000256" key="1">
    <source>
        <dbReference type="ARBA" id="ARBA00009981"/>
    </source>
</evidence>
<comment type="similarity">
    <text evidence="1 2">Belongs to the phD/YefM antitoxin family.</text>
</comment>